<dbReference type="GO" id="GO:0012506">
    <property type="term" value="C:vesicle membrane"/>
    <property type="evidence" value="ECO:0007669"/>
    <property type="project" value="InterPro"/>
</dbReference>
<dbReference type="AlphaFoldDB" id="A0A543A0C4"/>
<dbReference type="GO" id="GO:0031411">
    <property type="term" value="C:gas vesicle"/>
    <property type="evidence" value="ECO:0007669"/>
    <property type="project" value="UniProtKB-SubCell"/>
</dbReference>
<comment type="similarity">
    <text evidence="3">Belongs to the gas vesicle GvpA family.</text>
</comment>
<accession>A0A543A0C4</accession>
<dbReference type="PANTHER" id="PTHR35344">
    <property type="entry name" value="GAS VESICLE STRUCTURAL PROTEIN 2-RELATED"/>
    <property type="match status" value="1"/>
</dbReference>
<evidence type="ECO:0000313" key="5">
    <source>
        <dbReference type="EMBL" id="TQL65946.1"/>
    </source>
</evidence>
<organism evidence="5 6">
    <name type="scientific">Enteractinococcus coprophilus</name>
    <dbReference type="NCBI Taxonomy" id="1027633"/>
    <lineage>
        <taxon>Bacteria</taxon>
        <taxon>Bacillati</taxon>
        <taxon>Actinomycetota</taxon>
        <taxon>Actinomycetes</taxon>
        <taxon>Micrococcales</taxon>
        <taxon>Micrococcaceae</taxon>
    </lineage>
</organism>
<dbReference type="InterPro" id="IPR050530">
    <property type="entry name" value="GvpA"/>
</dbReference>
<dbReference type="PANTHER" id="PTHR35344:SF4">
    <property type="entry name" value="GAS VESICLE PROTEIN A1"/>
    <property type="match status" value="1"/>
</dbReference>
<evidence type="ECO:0000256" key="3">
    <source>
        <dbReference type="ARBA" id="ARBA00035646"/>
    </source>
</evidence>
<evidence type="ECO:0000256" key="1">
    <source>
        <dbReference type="ARBA" id="ARBA00022987"/>
    </source>
</evidence>
<evidence type="ECO:0000256" key="4">
    <source>
        <dbReference type="SAM" id="MobiDB-lite"/>
    </source>
</evidence>
<sequence>MTDSTFRPPDKSAPMEPTRNPEVSLSDLITVLLDKGTYLNLDLIISVADIPLIGVNLRATIAGMETMLEYGMMRDWDEKTRAWVRQSVARHFPLAEDEEIVAKMAGGYFHEGWTKTWRPGSVYVTNQRLVVFRREPKEILWETQLAHINALRLTDQQTIGSELRTRLLIDTADGVTTMLSASAPGRIRELIAQQQPHLKTPRHLAPAAEESSQLSKHAWYLEHRAGGTLWRGGTVTVEEDRLTWRAPTDARHAVNLAWQDITDIQLTEMRAPSGENKALHLTTHQGDIYLGLTQPEQWVGLVSQRMLGHGNSKEGSDAGN</sequence>
<comment type="caution">
    <text evidence="5">The sequence shown here is derived from an EMBL/GenBank/DDBJ whole genome shotgun (WGS) entry which is preliminary data.</text>
</comment>
<reference evidence="5 6" key="1">
    <citation type="submission" date="2019-06" db="EMBL/GenBank/DDBJ databases">
        <title>Sequencing the genomes of 1000 actinobacteria strains.</title>
        <authorList>
            <person name="Klenk H.-P."/>
        </authorList>
    </citation>
    <scope>NUCLEOTIDE SEQUENCE [LARGE SCALE GENOMIC DNA]</scope>
    <source>
        <strain evidence="5 6">DSM 24083</strain>
    </source>
</reference>
<dbReference type="RefSeq" id="WP_211344055.1">
    <property type="nucleotide sequence ID" value="NZ_BAABAN010000006.1"/>
</dbReference>
<keyword evidence="1" id="KW-0304">Gas vesicle</keyword>
<name>A0A543A0C4_9MICC</name>
<keyword evidence="6" id="KW-1185">Reference proteome</keyword>
<proteinExistence type="inferred from homology"/>
<comment type="subcellular location">
    <subcellularLocation>
        <location evidence="2">Gas vesicle</location>
    </subcellularLocation>
</comment>
<dbReference type="GO" id="GO:0005198">
    <property type="term" value="F:structural molecule activity"/>
    <property type="evidence" value="ECO:0007669"/>
    <property type="project" value="InterPro"/>
</dbReference>
<dbReference type="EMBL" id="VFOU01000004">
    <property type="protein sequence ID" value="TQL65946.1"/>
    <property type="molecule type" value="Genomic_DNA"/>
</dbReference>
<dbReference type="Proteomes" id="UP000319746">
    <property type="component" value="Unassembled WGS sequence"/>
</dbReference>
<dbReference type="Pfam" id="PF00741">
    <property type="entry name" value="Gas_vesicle"/>
    <property type="match status" value="1"/>
</dbReference>
<gene>
    <name evidence="5" type="ORF">FB556_2423</name>
</gene>
<protein>
    <submittedName>
        <fullName evidence="5">Gas vesicle protein GvpA/GvpJ/GvpM family</fullName>
    </submittedName>
</protein>
<dbReference type="InterPro" id="IPR000638">
    <property type="entry name" value="Gas-vesicle_GvpA-like"/>
</dbReference>
<evidence type="ECO:0000313" key="6">
    <source>
        <dbReference type="Proteomes" id="UP000319746"/>
    </source>
</evidence>
<feature type="region of interest" description="Disordered" evidence="4">
    <location>
        <begin position="1"/>
        <end position="20"/>
    </location>
</feature>
<evidence type="ECO:0000256" key="2">
    <source>
        <dbReference type="ARBA" id="ARBA00035108"/>
    </source>
</evidence>